<dbReference type="Proteomes" id="UP000276215">
    <property type="component" value="Unassembled WGS sequence"/>
</dbReference>
<evidence type="ECO:0000313" key="3">
    <source>
        <dbReference type="Proteomes" id="UP000276215"/>
    </source>
</evidence>
<dbReference type="InterPro" id="IPR036047">
    <property type="entry name" value="F-box-like_dom_sf"/>
</dbReference>
<dbReference type="InterPro" id="IPR001810">
    <property type="entry name" value="F-box_dom"/>
</dbReference>
<protein>
    <recommendedName>
        <fullName evidence="1">F-box domain-containing protein</fullName>
    </recommendedName>
</protein>
<gene>
    <name evidence="2" type="ORF">L873DRAFT_1802088</name>
</gene>
<feature type="domain" description="F-box" evidence="1">
    <location>
        <begin position="4"/>
        <end position="37"/>
    </location>
</feature>
<dbReference type="EMBL" id="ML120367">
    <property type="protein sequence ID" value="RPB02624.1"/>
    <property type="molecule type" value="Genomic_DNA"/>
</dbReference>
<dbReference type="Gene3D" id="1.20.1280.50">
    <property type="match status" value="1"/>
</dbReference>
<reference evidence="2 3" key="1">
    <citation type="journal article" date="2018" name="Nat. Ecol. Evol.">
        <title>Pezizomycetes genomes reveal the molecular basis of ectomycorrhizal truffle lifestyle.</title>
        <authorList>
            <person name="Murat C."/>
            <person name="Payen T."/>
            <person name="Noel B."/>
            <person name="Kuo A."/>
            <person name="Morin E."/>
            <person name="Chen J."/>
            <person name="Kohler A."/>
            <person name="Krizsan K."/>
            <person name="Balestrini R."/>
            <person name="Da Silva C."/>
            <person name="Montanini B."/>
            <person name="Hainaut M."/>
            <person name="Levati E."/>
            <person name="Barry K.W."/>
            <person name="Belfiori B."/>
            <person name="Cichocki N."/>
            <person name="Clum A."/>
            <person name="Dockter R.B."/>
            <person name="Fauchery L."/>
            <person name="Guy J."/>
            <person name="Iotti M."/>
            <person name="Le Tacon F."/>
            <person name="Lindquist E.A."/>
            <person name="Lipzen A."/>
            <person name="Malagnac F."/>
            <person name="Mello A."/>
            <person name="Molinier V."/>
            <person name="Miyauchi S."/>
            <person name="Poulain J."/>
            <person name="Riccioni C."/>
            <person name="Rubini A."/>
            <person name="Sitrit Y."/>
            <person name="Splivallo R."/>
            <person name="Traeger S."/>
            <person name="Wang M."/>
            <person name="Zifcakova L."/>
            <person name="Wipf D."/>
            <person name="Zambonelli A."/>
            <person name="Paolocci F."/>
            <person name="Nowrousian M."/>
            <person name="Ottonello S."/>
            <person name="Baldrian P."/>
            <person name="Spatafora J.W."/>
            <person name="Henrissat B."/>
            <person name="Nagy L.G."/>
            <person name="Aury J.M."/>
            <person name="Wincker P."/>
            <person name="Grigoriev I.V."/>
            <person name="Bonfante P."/>
            <person name="Martin F.M."/>
        </authorList>
    </citation>
    <scope>NUCLEOTIDE SEQUENCE [LARGE SCALE GENOMIC DNA]</scope>
    <source>
        <strain evidence="2 3">120613-1</strain>
    </source>
</reference>
<evidence type="ECO:0000313" key="2">
    <source>
        <dbReference type="EMBL" id="RPB02624.1"/>
    </source>
</evidence>
<dbReference type="AlphaFoldDB" id="A0A3N4JW89"/>
<accession>A0A3N4JW89</accession>
<organism evidence="2 3">
    <name type="scientific">Choiromyces venosus 120613-1</name>
    <dbReference type="NCBI Taxonomy" id="1336337"/>
    <lineage>
        <taxon>Eukaryota</taxon>
        <taxon>Fungi</taxon>
        <taxon>Dikarya</taxon>
        <taxon>Ascomycota</taxon>
        <taxon>Pezizomycotina</taxon>
        <taxon>Pezizomycetes</taxon>
        <taxon>Pezizales</taxon>
        <taxon>Tuberaceae</taxon>
        <taxon>Choiromyces</taxon>
    </lineage>
</organism>
<name>A0A3N4JW89_9PEZI</name>
<dbReference type="OrthoDB" id="5359740at2759"/>
<dbReference type="SUPFAM" id="SSF81383">
    <property type="entry name" value="F-box domain"/>
    <property type="match status" value="1"/>
</dbReference>
<sequence>MSTFSNLIIELQLEIIHYLSPRDLAQLCCTSQNFHLSARRLLYRSTTGDFNALRRLGLEHVRAMSEETLSMVTTLAFQYNVDVMDAKEMLQKCSRVEYLDISEFLKNHEIARPGSSDISPFEDRNPSEVLEYLTKSCRESFSRLKTVRINLAPGKVLKYFLGHLDTVEHVKICYHYLMRHAVPGNLFEIISKTLGSKLKSLTLELPPFGHGFSDLQLLGSQEHFPKLQSVTWPLDFSDDSHDFQEIVQLCSTSHWKFHNSGTRGFVLHAESLQNYEAIPEGLAHYVPILDSFANAHPTTIDVNWASGFSGPTDPQQRLQDITRVKSLLVDQLPTYKHKRLLYQCEEPPTLAAAGSIDTFNELADVLTSLELRLFDKKFSPAQAPSEDSIAKAMAEIHRAWTSWLVNFLSRATNLSTFKNWNNGAAVFSYFRPVHLEIMHLASTLQTLCQEHSLRRLELDLSSLPHKVRAKPNFSAFDPRRYEYEVAGGEYVRSAVSSGVAQLLFLTGESGAMGNLEVLHLRELKIRTRGDREWLATLPAKLPKLREIKIEGKYYYSSEDEKEGGDSLFCESGRSGLDGGVLTGLRTARLTSRLANAWDGKCATDISGLVFVKTVAVRA</sequence>
<keyword evidence="3" id="KW-1185">Reference proteome</keyword>
<proteinExistence type="predicted"/>
<dbReference type="Pfam" id="PF00646">
    <property type="entry name" value="F-box"/>
    <property type="match status" value="1"/>
</dbReference>
<evidence type="ECO:0000259" key="1">
    <source>
        <dbReference type="Pfam" id="PF00646"/>
    </source>
</evidence>